<dbReference type="AlphaFoldDB" id="A0A9W6QX48"/>
<gene>
    <name evidence="1" type="ORF">Atai01_02810</name>
</gene>
<evidence type="ECO:0000313" key="2">
    <source>
        <dbReference type="Proteomes" id="UP001165136"/>
    </source>
</evidence>
<comment type="caution">
    <text evidence="1">The sequence shown here is derived from an EMBL/GenBank/DDBJ whole genome shotgun (WGS) entry which is preliminary data.</text>
</comment>
<dbReference type="RefSeq" id="WP_285485584.1">
    <property type="nucleotide sequence ID" value="NZ_BSTI01000001.1"/>
</dbReference>
<accession>A0A9W6QX48</accession>
<protein>
    <submittedName>
        <fullName evidence="1">Uncharacterized protein</fullName>
    </submittedName>
</protein>
<dbReference type="EMBL" id="BSTI01000001">
    <property type="protein sequence ID" value="GLY63662.1"/>
    <property type="molecule type" value="Genomic_DNA"/>
</dbReference>
<name>A0A9W6QX48_9PSEU</name>
<evidence type="ECO:0000313" key="1">
    <source>
        <dbReference type="EMBL" id="GLY63662.1"/>
    </source>
</evidence>
<organism evidence="1 2">
    <name type="scientific">Amycolatopsis taiwanensis</name>
    <dbReference type="NCBI Taxonomy" id="342230"/>
    <lineage>
        <taxon>Bacteria</taxon>
        <taxon>Bacillati</taxon>
        <taxon>Actinomycetota</taxon>
        <taxon>Actinomycetes</taxon>
        <taxon>Pseudonocardiales</taxon>
        <taxon>Pseudonocardiaceae</taxon>
        <taxon>Amycolatopsis</taxon>
    </lineage>
</organism>
<dbReference type="Proteomes" id="UP001165136">
    <property type="component" value="Unassembled WGS sequence"/>
</dbReference>
<keyword evidence="2" id="KW-1185">Reference proteome</keyword>
<sequence>MDDLIPPLSYAPDGLYESDVDALIAEYFTAEETAVELHTVTDQVATNRHVRRLGRQTINAALRVRSIEAAETDEGGEAA</sequence>
<reference evidence="1" key="1">
    <citation type="submission" date="2023-03" db="EMBL/GenBank/DDBJ databases">
        <title>Amycolatopsis taiwanensis NBRC 103393.</title>
        <authorList>
            <person name="Ichikawa N."/>
            <person name="Sato H."/>
            <person name="Tonouchi N."/>
        </authorList>
    </citation>
    <scope>NUCLEOTIDE SEQUENCE</scope>
    <source>
        <strain evidence="1">NBRC 103393</strain>
    </source>
</reference>
<proteinExistence type="predicted"/>